<dbReference type="Proteomes" id="UP001066276">
    <property type="component" value="Chromosome 6"/>
</dbReference>
<dbReference type="EMBL" id="JANPWB010000010">
    <property type="protein sequence ID" value="KAJ1144482.1"/>
    <property type="molecule type" value="Genomic_DNA"/>
</dbReference>
<proteinExistence type="predicted"/>
<gene>
    <name evidence="1" type="ORF">NDU88_010780</name>
</gene>
<feature type="non-terminal residue" evidence="1">
    <location>
        <position position="81"/>
    </location>
</feature>
<accession>A0AAV7QYI9</accession>
<evidence type="ECO:0000313" key="2">
    <source>
        <dbReference type="Proteomes" id="UP001066276"/>
    </source>
</evidence>
<evidence type="ECO:0000313" key="1">
    <source>
        <dbReference type="EMBL" id="KAJ1144482.1"/>
    </source>
</evidence>
<feature type="non-terminal residue" evidence="1">
    <location>
        <position position="1"/>
    </location>
</feature>
<dbReference type="AlphaFoldDB" id="A0AAV7QYI9"/>
<name>A0AAV7QYI9_PLEWA</name>
<reference evidence="1" key="1">
    <citation type="journal article" date="2022" name="bioRxiv">
        <title>Sequencing and chromosome-scale assembly of the giantPleurodeles waltlgenome.</title>
        <authorList>
            <person name="Brown T."/>
            <person name="Elewa A."/>
            <person name="Iarovenko S."/>
            <person name="Subramanian E."/>
            <person name="Araus A.J."/>
            <person name="Petzold A."/>
            <person name="Susuki M."/>
            <person name="Suzuki K.-i.T."/>
            <person name="Hayashi T."/>
            <person name="Toyoda A."/>
            <person name="Oliveira C."/>
            <person name="Osipova E."/>
            <person name="Leigh N.D."/>
            <person name="Simon A."/>
            <person name="Yun M.H."/>
        </authorList>
    </citation>
    <scope>NUCLEOTIDE SEQUENCE</scope>
    <source>
        <strain evidence="1">20211129_DDA</strain>
        <tissue evidence="1">Liver</tissue>
    </source>
</reference>
<keyword evidence="2" id="KW-1185">Reference proteome</keyword>
<protein>
    <submittedName>
        <fullName evidence="1">Uncharacterized protein</fullName>
    </submittedName>
</protein>
<organism evidence="1 2">
    <name type="scientific">Pleurodeles waltl</name>
    <name type="common">Iberian ribbed newt</name>
    <dbReference type="NCBI Taxonomy" id="8319"/>
    <lineage>
        <taxon>Eukaryota</taxon>
        <taxon>Metazoa</taxon>
        <taxon>Chordata</taxon>
        <taxon>Craniata</taxon>
        <taxon>Vertebrata</taxon>
        <taxon>Euteleostomi</taxon>
        <taxon>Amphibia</taxon>
        <taxon>Batrachia</taxon>
        <taxon>Caudata</taxon>
        <taxon>Salamandroidea</taxon>
        <taxon>Salamandridae</taxon>
        <taxon>Pleurodelinae</taxon>
        <taxon>Pleurodeles</taxon>
    </lineage>
</organism>
<comment type="caution">
    <text evidence="1">The sequence shown here is derived from an EMBL/GenBank/DDBJ whole genome shotgun (WGS) entry which is preliminary data.</text>
</comment>
<sequence>HLSSADLALATVPLVRRTTTGGRSLLHLAAKTWNSLPTHLRQTTDLLTFRKLLKTWPVRAVAAPLPTTHLFPPPQHLETLM</sequence>